<reference evidence="2 3" key="1">
    <citation type="submission" date="2017-02" db="EMBL/GenBank/DDBJ databases">
        <title>Natronthermophilus aegyptiacus gen. nov.,sp. nov., an aerobic, extremely halophilic alkalithermophilic archaeon isolated from the athalassohaline Wadi An Natrun, Egypt.</title>
        <authorList>
            <person name="Zhao B."/>
        </authorList>
    </citation>
    <scope>NUCLEOTIDE SEQUENCE [LARGE SCALE GENOMIC DNA]</scope>
    <source>
        <strain evidence="2 3">CGMCC 1.3597</strain>
    </source>
</reference>
<dbReference type="AlphaFoldDB" id="A0A202EDJ7"/>
<name>A0A202EDJ7_9EURY</name>
<protein>
    <submittedName>
        <fullName evidence="2">Tat pathway signal protein</fullName>
    </submittedName>
</protein>
<evidence type="ECO:0000256" key="1">
    <source>
        <dbReference type="SAM" id="MobiDB-lite"/>
    </source>
</evidence>
<dbReference type="Proteomes" id="UP000196084">
    <property type="component" value="Unassembled WGS sequence"/>
</dbReference>
<dbReference type="InterPro" id="IPR055828">
    <property type="entry name" value="DUF7405"/>
</dbReference>
<dbReference type="InterPro" id="IPR011008">
    <property type="entry name" value="Dimeric_a/b-barrel"/>
</dbReference>
<dbReference type="SUPFAM" id="SSF54909">
    <property type="entry name" value="Dimeric alpha+beta barrel"/>
    <property type="match status" value="1"/>
</dbReference>
<keyword evidence="3" id="KW-1185">Reference proteome</keyword>
<dbReference type="InterPro" id="IPR006311">
    <property type="entry name" value="TAT_signal"/>
</dbReference>
<dbReference type="PROSITE" id="PS51257">
    <property type="entry name" value="PROKAR_LIPOPROTEIN"/>
    <property type="match status" value="1"/>
</dbReference>
<dbReference type="RefSeq" id="WP_087714221.1">
    <property type="nucleotide sequence ID" value="NZ_MWPH01000001.1"/>
</dbReference>
<dbReference type="Pfam" id="PF24152">
    <property type="entry name" value="DUF7405"/>
    <property type="match status" value="1"/>
</dbReference>
<dbReference type="OrthoDB" id="212084at2157"/>
<dbReference type="PROSITE" id="PS51318">
    <property type="entry name" value="TAT"/>
    <property type="match status" value="1"/>
</dbReference>
<dbReference type="EMBL" id="MWPH01000001">
    <property type="protein sequence ID" value="OVE86299.1"/>
    <property type="molecule type" value="Genomic_DNA"/>
</dbReference>
<organism evidence="2 3">
    <name type="scientific">Natronolimnobius baerhuensis</name>
    <dbReference type="NCBI Taxonomy" id="253108"/>
    <lineage>
        <taxon>Archaea</taxon>
        <taxon>Methanobacteriati</taxon>
        <taxon>Methanobacteriota</taxon>
        <taxon>Stenosarchaea group</taxon>
        <taxon>Halobacteria</taxon>
        <taxon>Halobacteriales</taxon>
        <taxon>Natrialbaceae</taxon>
        <taxon>Natronolimnobius</taxon>
    </lineage>
</organism>
<accession>A0A202EDJ7</accession>
<comment type="caution">
    <text evidence="2">The sequence shown here is derived from an EMBL/GenBank/DDBJ whole genome shotgun (WGS) entry which is preliminary data.</text>
</comment>
<feature type="region of interest" description="Disordered" evidence="1">
    <location>
        <begin position="32"/>
        <end position="54"/>
    </location>
</feature>
<proteinExistence type="predicted"/>
<evidence type="ECO:0000313" key="2">
    <source>
        <dbReference type="EMBL" id="OVE86299.1"/>
    </source>
</evidence>
<evidence type="ECO:0000313" key="3">
    <source>
        <dbReference type="Proteomes" id="UP000196084"/>
    </source>
</evidence>
<gene>
    <name evidence="2" type="ORF">B2G88_05835</name>
</gene>
<sequence>MTLPDRSSLSRREYVRLAVAAGGTAALSACLGGEDDTSSVDVPAGTDDSDSLPTRQHAWNDALTADEHGNVQPPAHHVLVALSLQDDVIEDGRVDETAREATETALRSLERAYEWSNEGLVFTLGYTPAYFERFDESLPDSVDLPDPTALTTQEAPEFDEFDAVLHLASDVPEVVLEAEEGLFGEVSELNGVNLETDLTSVFDRLEDRRRTGFVGDGLPAEHTDVSGVPEAVPDDAPFLMGFRSGFRESQATEDRATLESGPFAGGATQHIESMDINLLQWFDQENHFQRVSKLFSREHAVEDLTGEVGEELTASSGLSLERIDATDADAREHNVVGHSQKAARAREDGEPLLLRRDFNTVDGDRPGLHFLSLQREIDEFVRVREAMTGADLDVPMANNGIRHYIFVNRRGNYLVPPRSLRALPPAAPEP</sequence>